<dbReference type="GO" id="GO:0005254">
    <property type="term" value="F:chloride channel activity"/>
    <property type="evidence" value="ECO:0007669"/>
    <property type="project" value="UniProtKB-KW"/>
</dbReference>
<comment type="function">
    <text evidence="6">Forms chloride channels.</text>
</comment>
<evidence type="ECO:0000256" key="6">
    <source>
        <dbReference type="RuleBase" id="RU363126"/>
    </source>
</evidence>
<keyword evidence="2 6" id="KW-0812">Transmembrane</keyword>
<feature type="transmembrane region" description="Helical" evidence="6">
    <location>
        <begin position="61"/>
        <end position="79"/>
    </location>
</feature>
<keyword evidence="3 6" id="KW-1133">Transmembrane helix</keyword>
<comment type="similarity">
    <text evidence="5 6">Belongs to the anion channel-forming bestrophin (TC 1.A.46) family. Calcium-sensitive chloride channel subfamily.</text>
</comment>
<keyword evidence="6" id="KW-0869">Chloride channel</keyword>
<feature type="transmembrane region" description="Helical" evidence="6">
    <location>
        <begin position="99"/>
        <end position="119"/>
    </location>
</feature>
<evidence type="ECO:0000313" key="7">
    <source>
        <dbReference type="EMBL" id="CAH0107635.1"/>
    </source>
</evidence>
<comment type="subcellular location">
    <subcellularLocation>
        <location evidence="6">Cell membrane</location>
        <topology evidence="6">Multi-pass membrane protein</topology>
    </subcellularLocation>
    <subcellularLocation>
        <location evidence="1">Membrane</location>
    </subcellularLocation>
</comment>
<keyword evidence="8" id="KW-1185">Reference proteome</keyword>
<keyword evidence="6" id="KW-0868">Chloride</keyword>
<reference evidence="7" key="1">
    <citation type="submission" date="2021-11" db="EMBL/GenBank/DDBJ databases">
        <authorList>
            <person name="Schell T."/>
        </authorList>
    </citation>
    <scope>NUCLEOTIDE SEQUENCE</scope>
    <source>
        <strain evidence="7">M5</strain>
    </source>
</reference>
<gene>
    <name evidence="7" type="ORF">DGAL_LOCUS10955</name>
</gene>
<feature type="transmembrane region" description="Helical" evidence="6">
    <location>
        <begin position="261"/>
        <end position="283"/>
    </location>
</feature>
<dbReference type="Proteomes" id="UP000789390">
    <property type="component" value="Unassembled WGS sequence"/>
</dbReference>
<evidence type="ECO:0000256" key="4">
    <source>
        <dbReference type="ARBA" id="ARBA00023136"/>
    </source>
</evidence>
<dbReference type="OrthoDB" id="6355303at2759"/>
<comment type="caution">
    <text evidence="7">The sequence shown here is derived from an EMBL/GenBank/DDBJ whole genome shotgun (WGS) entry which is preliminary data.</text>
</comment>
<dbReference type="PANTHER" id="PTHR10736:SF0">
    <property type="entry name" value="BESTROPHIN HOMOLOG"/>
    <property type="match status" value="1"/>
</dbReference>
<keyword evidence="6" id="KW-1003">Cell membrane</keyword>
<evidence type="ECO:0000256" key="2">
    <source>
        <dbReference type="ARBA" id="ARBA00022692"/>
    </source>
</evidence>
<evidence type="ECO:0000256" key="5">
    <source>
        <dbReference type="ARBA" id="ARBA00034769"/>
    </source>
</evidence>
<dbReference type="EMBL" id="CAKKLH010000277">
    <property type="protein sequence ID" value="CAH0107635.1"/>
    <property type="molecule type" value="Genomic_DNA"/>
</dbReference>
<evidence type="ECO:0000256" key="3">
    <source>
        <dbReference type="ARBA" id="ARBA00022989"/>
    </source>
</evidence>
<name>A0A8J2WLS4_9CRUS</name>
<dbReference type="PANTHER" id="PTHR10736">
    <property type="entry name" value="BESTROPHIN"/>
    <property type="match status" value="1"/>
</dbReference>
<protein>
    <recommendedName>
        <fullName evidence="6">Bestrophin homolog</fullName>
    </recommendedName>
</protein>
<evidence type="ECO:0000313" key="8">
    <source>
        <dbReference type="Proteomes" id="UP000789390"/>
    </source>
</evidence>
<dbReference type="AlphaFoldDB" id="A0A8J2WLS4"/>
<dbReference type="InterPro" id="IPR021134">
    <property type="entry name" value="Bestrophin-like"/>
</dbReference>
<feature type="transmembrane region" description="Helical" evidence="6">
    <location>
        <begin position="295"/>
        <end position="315"/>
    </location>
</feature>
<sequence>MTSLNDPQLQAKTNTETTLMMTNLPLENSLALFKTNQRLFDNVSILLTWKRSVYKLLWKHMLVYAIMYIWFSVLYEFILDEYGQLNFRVLAEHCSRYSGSINLMVMLGFFTSTAMQRLYSMQTPGTAKSTTIFVLSLKPNLPEAPMIIDRFARWQLLTLILTFRIVSRPMREIYPNLESLQTAGLLTLEERQIMENPILTNQNTPRVLVVIDWILLLLKETFRQKRFFNESNYFKNVDAILAFKKSCYAMTKFATQNISPAIVQAVTLAVYCFGCLTVLARTFSKEEAPVSITMIAYIPLLPAMQFFIYFAWLCFGKAALDPFGEDDDDIDIKNLIQSHIENSARLKLLYNSNVVDLFPDLQYDSVPLL</sequence>
<accession>A0A8J2WLS4</accession>
<dbReference type="Pfam" id="PF01062">
    <property type="entry name" value="Bestrophin"/>
    <property type="match status" value="1"/>
</dbReference>
<evidence type="ECO:0000256" key="1">
    <source>
        <dbReference type="ARBA" id="ARBA00004370"/>
    </source>
</evidence>
<keyword evidence="6" id="KW-0813">Transport</keyword>
<keyword evidence="6" id="KW-0407">Ion channel</keyword>
<dbReference type="GO" id="GO:0005886">
    <property type="term" value="C:plasma membrane"/>
    <property type="evidence" value="ECO:0007669"/>
    <property type="project" value="UniProtKB-SubCell"/>
</dbReference>
<organism evidence="7 8">
    <name type="scientific">Daphnia galeata</name>
    <dbReference type="NCBI Taxonomy" id="27404"/>
    <lineage>
        <taxon>Eukaryota</taxon>
        <taxon>Metazoa</taxon>
        <taxon>Ecdysozoa</taxon>
        <taxon>Arthropoda</taxon>
        <taxon>Crustacea</taxon>
        <taxon>Branchiopoda</taxon>
        <taxon>Diplostraca</taxon>
        <taxon>Cladocera</taxon>
        <taxon>Anomopoda</taxon>
        <taxon>Daphniidae</taxon>
        <taxon>Daphnia</taxon>
    </lineage>
</organism>
<dbReference type="GO" id="GO:0034707">
    <property type="term" value="C:chloride channel complex"/>
    <property type="evidence" value="ECO:0007669"/>
    <property type="project" value="UniProtKB-KW"/>
</dbReference>
<keyword evidence="6" id="KW-0406">Ion transport</keyword>
<proteinExistence type="inferred from homology"/>
<keyword evidence="4 6" id="KW-0472">Membrane</keyword>
<dbReference type="InterPro" id="IPR000615">
    <property type="entry name" value="Bestrophin"/>
</dbReference>